<dbReference type="InterPro" id="IPR018617">
    <property type="entry name" value="Ima1_N"/>
</dbReference>
<dbReference type="RefSeq" id="XP_015514242.1">
    <property type="nucleotide sequence ID" value="XM_015658756.2"/>
</dbReference>
<feature type="transmembrane region" description="Helical" evidence="8">
    <location>
        <begin position="6"/>
        <end position="29"/>
    </location>
</feature>
<evidence type="ECO:0000259" key="9">
    <source>
        <dbReference type="Pfam" id="PF09779"/>
    </source>
</evidence>
<feature type="domain" description="Ima1 N-terminal" evidence="9">
    <location>
        <begin position="40"/>
        <end position="160"/>
    </location>
</feature>
<name>A0A6J0BJ39_NEOLC</name>
<evidence type="ECO:0000256" key="7">
    <source>
        <dbReference type="SAM" id="MobiDB-lite"/>
    </source>
</evidence>
<proteinExistence type="inferred from homology"/>
<evidence type="ECO:0000313" key="11">
    <source>
        <dbReference type="RefSeq" id="XP_015514242.1"/>
    </source>
</evidence>
<evidence type="ECO:0000256" key="6">
    <source>
        <dbReference type="ARBA" id="ARBA00023242"/>
    </source>
</evidence>
<feature type="transmembrane region" description="Helical" evidence="8">
    <location>
        <begin position="274"/>
        <end position="295"/>
    </location>
</feature>
<comment type="similarity">
    <text evidence="2">Belongs to the TMEM201 family.</text>
</comment>
<dbReference type="KEGG" id="nlo:107220246"/>
<evidence type="ECO:0000256" key="2">
    <source>
        <dbReference type="ARBA" id="ARBA00007600"/>
    </source>
</evidence>
<dbReference type="OrthoDB" id="5966927at2759"/>
<dbReference type="GeneID" id="107220246"/>
<protein>
    <submittedName>
        <fullName evidence="11">Uncharacterized protein LOC107220246</fullName>
    </submittedName>
</protein>
<dbReference type="GO" id="GO:0030473">
    <property type="term" value="P:nuclear migration along microtubule"/>
    <property type="evidence" value="ECO:0007669"/>
    <property type="project" value="TreeGrafter"/>
</dbReference>
<feature type="transmembrane region" description="Helical" evidence="8">
    <location>
        <begin position="197"/>
        <end position="218"/>
    </location>
</feature>
<accession>A0A6J0BJ39</accession>
<dbReference type="GO" id="GO:0051015">
    <property type="term" value="F:actin filament binding"/>
    <property type="evidence" value="ECO:0007669"/>
    <property type="project" value="TreeGrafter"/>
</dbReference>
<evidence type="ECO:0000256" key="1">
    <source>
        <dbReference type="ARBA" id="ARBA00004473"/>
    </source>
</evidence>
<dbReference type="InterPro" id="IPR040041">
    <property type="entry name" value="TMEM201"/>
</dbReference>
<gene>
    <name evidence="11" type="primary">LOC107220246</name>
</gene>
<dbReference type="Pfam" id="PF09779">
    <property type="entry name" value="Ima1_N"/>
    <property type="match status" value="1"/>
</dbReference>
<keyword evidence="3 8" id="KW-0812">Transmembrane</keyword>
<sequence length="671" mass="76245">MYLDDYFVLNLTSFAGVFFTLIITCLTVIQKLKNRWPVKVNCWFCNNDSKICRQQRDWWLCPFCEQHNGFTENGDYNYDIPEQHKGLTKNSVRYCELSTQKESSKKSSLCSRCNRNEEIKMLHLANFEPSSNKKYDHELAVLKHKLEEKYKLCQKCSKVVEGVLSKQALWLLQYKMAFFKNKPIQHIINNARKWERVFRILLTILNSAMLFDATFWPLPIAGLLLQLGACITTPANKQHLDTLIAFFWIFIIILMPFSELKLLKIHLKNEYFTVEYITQFHVIMGLTVIIGLMNLRSSSFTVPVKSNVALKKLESPNSKKIQLECVGTTAARMTPFVEEKCTKNENVDIKQCRSPVNITNLLMTPVSVETPMPIKPTIFMQDSATFRHDSIGKTSSSKIYRTQQYSSTSNLNGSSIKSLDDKNSLNESLSTLSSLSLSNSDRKQLSKTPKIFQTKVYDSPSPDLFSKMNRSPNRKFFLSPPKLKSVTQTSWVAGGYWQAGMNAATLSRSSSQSSGFGSTGSNFVPSREPSIYNDLDRYSAVSDMTQCCHMSKHNSINSITSCCRQDSAFSFQRPDSPVFSQFPKIPQDTNLIQNSGPSQNFHTSNLFQNHPSVANGNHNNNNNNSNNHNHIQDVPMQTIHTTVLTSPVWLPALLCGSLIFNMVVLCTTLLR</sequence>
<feature type="region of interest" description="Disordered" evidence="7">
    <location>
        <begin position="608"/>
        <end position="629"/>
    </location>
</feature>
<feature type="transmembrane region" description="Helical" evidence="8">
    <location>
        <begin position="648"/>
        <end position="670"/>
    </location>
</feature>
<keyword evidence="4 8" id="KW-1133">Transmembrane helix</keyword>
<comment type="subcellular location">
    <subcellularLocation>
        <location evidence="1">Nucleus inner membrane</location>
        <topology evidence="1">Multi-pass membrane protein</topology>
    </subcellularLocation>
</comment>
<dbReference type="GO" id="GO:0005521">
    <property type="term" value="F:lamin binding"/>
    <property type="evidence" value="ECO:0007669"/>
    <property type="project" value="TreeGrafter"/>
</dbReference>
<feature type="transmembrane region" description="Helical" evidence="8">
    <location>
        <begin position="243"/>
        <end position="262"/>
    </location>
</feature>
<dbReference type="InParanoid" id="A0A6J0BJ39"/>
<organism evidence="11">
    <name type="scientific">Neodiprion lecontei</name>
    <name type="common">Redheaded pine sawfly</name>
    <dbReference type="NCBI Taxonomy" id="441921"/>
    <lineage>
        <taxon>Eukaryota</taxon>
        <taxon>Metazoa</taxon>
        <taxon>Ecdysozoa</taxon>
        <taxon>Arthropoda</taxon>
        <taxon>Hexapoda</taxon>
        <taxon>Insecta</taxon>
        <taxon>Pterygota</taxon>
        <taxon>Neoptera</taxon>
        <taxon>Endopterygota</taxon>
        <taxon>Hymenoptera</taxon>
        <taxon>Tenthredinoidea</taxon>
        <taxon>Diprionidae</taxon>
        <taxon>Diprioninae</taxon>
        <taxon>Neodiprion</taxon>
    </lineage>
</organism>
<feature type="compositionally biased region" description="Low complexity" evidence="7">
    <location>
        <begin position="615"/>
        <end position="629"/>
    </location>
</feature>
<keyword evidence="6" id="KW-0539">Nucleus</keyword>
<keyword evidence="5 8" id="KW-0472">Membrane</keyword>
<evidence type="ECO:0000313" key="10">
    <source>
        <dbReference type="Proteomes" id="UP000829291"/>
    </source>
</evidence>
<evidence type="ECO:0000256" key="4">
    <source>
        <dbReference type="ARBA" id="ARBA00022989"/>
    </source>
</evidence>
<dbReference type="PANTHER" id="PTHR28646:SF1">
    <property type="entry name" value="TRANSMEMBRANE PROTEIN 201"/>
    <property type="match status" value="1"/>
</dbReference>
<evidence type="ECO:0000256" key="3">
    <source>
        <dbReference type="ARBA" id="ARBA00022692"/>
    </source>
</evidence>
<dbReference type="Proteomes" id="UP000829291">
    <property type="component" value="Chromosome 2"/>
</dbReference>
<dbReference type="PANTHER" id="PTHR28646">
    <property type="entry name" value="TRANSMEMBRANE PROTEIN 201"/>
    <property type="match status" value="1"/>
</dbReference>
<evidence type="ECO:0000256" key="8">
    <source>
        <dbReference type="SAM" id="Phobius"/>
    </source>
</evidence>
<dbReference type="AlphaFoldDB" id="A0A6J0BJ39"/>
<dbReference type="GO" id="GO:0005637">
    <property type="term" value="C:nuclear inner membrane"/>
    <property type="evidence" value="ECO:0007669"/>
    <property type="project" value="UniProtKB-SubCell"/>
</dbReference>
<keyword evidence="10" id="KW-1185">Reference proteome</keyword>
<reference evidence="11" key="1">
    <citation type="submission" date="2025-08" db="UniProtKB">
        <authorList>
            <consortium name="RefSeq"/>
        </authorList>
    </citation>
    <scope>IDENTIFICATION</scope>
    <source>
        <tissue evidence="11">Thorax and Abdomen</tissue>
    </source>
</reference>
<evidence type="ECO:0000256" key="5">
    <source>
        <dbReference type="ARBA" id="ARBA00023136"/>
    </source>
</evidence>